<evidence type="ECO:0000256" key="8">
    <source>
        <dbReference type="PROSITE-ProRule" id="PRU10052"/>
    </source>
</evidence>
<dbReference type="SMART" id="SM00710">
    <property type="entry name" value="PbH1"/>
    <property type="match status" value="5"/>
</dbReference>
<comment type="subcellular location">
    <subcellularLocation>
        <location evidence="1">Secreted</location>
        <location evidence="1">Cell wall</location>
    </subcellularLocation>
</comment>
<dbReference type="InterPro" id="IPR012334">
    <property type="entry name" value="Pectin_lyas_fold"/>
</dbReference>
<dbReference type="Pfam" id="PF00295">
    <property type="entry name" value="Glyco_hydro_28"/>
    <property type="match status" value="1"/>
</dbReference>
<dbReference type="GO" id="GO:0005975">
    <property type="term" value="P:carbohydrate metabolic process"/>
    <property type="evidence" value="ECO:0007669"/>
    <property type="project" value="InterPro"/>
</dbReference>
<dbReference type="Gene3D" id="2.160.20.10">
    <property type="entry name" value="Single-stranded right-handed beta-helix, Pectin lyase-like"/>
    <property type="match status" value="1"/>
</dbReference>
<protein>
    <submittedName>
        <fullName evidence="10">Pectin lyase-like superfamily protein</fullName>
    </submittedName>
</protein>
<sequence length="481" mass="51754">MCNLKRINFSLQCVVDESPPIIVASEADYSLMMSTISEITNVICVWMVGDPSHVQRNNKGKSVQRNLFHEDSDWAKQPDYSSFFTPLKLLPFPSQYMLSPPSAEKFDVPMRCKGKKVSSYPVVLETSPPVQFREITYIPKVVATANHVMGGSSSKILSGQPVMSTGKDILEAAVILDEMQLNQGFWDQYQSQIVEEGRKAVALGVVDGQGESSWAHGQCENSGGKCKNNPISLKLTKVNCGSVSSFKLLNSKGFHMNLYFSNNIKVTDLTITAPGTSPNTDGIHLSDSTHIDITSSNIGVGDDCISIGQGTSDVSISKINCGPGHGISIGSLGKYPNEKDVTGVHVSNCTIEGTNNGVRVKTWPGSGPSKACNFTFEDIVVNNVKNPIIIDQEYCPGHQCDAKAPSKVQISDVVFKKIRGTGTTPAPVKLVCSSDVVCENVVLDDINIKHVSEAPISSTCTNVKGLSITAMVNPQPCSTTS</sequence>
<accession>A0A7J6VTQ7</accession>
<dbReference type="Proteomes" id="UP000554482">
    <property type="component" value="Unassembled WGS sequence"/>
</dbReference>
<keyword evidence="11" id="KW-1185">Reference proteome</keyword>
<keyword evidence="3" id="KW-0134">Cell wall</keyword>
<dbReference type="InterPro" id="IPR006626">
    <property type="entry name" value="PbH1"/>
</dbReference>
<dbReference type="GO" id="GO:0016829">
    <property type="term" value="F:lyase activity"/>
    <property type="evidence" value="ECO:0007669"/>
    <property type="project" value="UniProtKB-KW"/>
</dbReference>
<dbReference type="GO" id="GO:0071555">
    <property type="term" value="P:cell wall organization"/>
    <property type="evidence" value="ECO:0007669"/>
    <property type="project" value="UniProtKB-KW"/>
</dbReference>
<dbReference type="InterPro" id="IPR011050">
    <property type="entry name" value="Pectin_lyase_fold/virulence"/>
</dbReference>
<evidence type="ECO:0000256" key="7">
    <source>
        <dbReference type="ARBA" id="ARBA00023316"/>
    </source>
</evidence>
<comment type="similarity">
    <text evidence="2 9">Belongs to the glycosyl hydrolase 28 family.</text>
</comment>
<keyword evidence="5 9" id="KW-0378">Hydrolase</keyword>
<proteinExistence type="inferred from homology"/>
<comment type="caution">
    <text evidence="10">The sequence shown here is derived from an EMBL/GenBank/DDBJ whole genome shotgun (WGS) entry which is preliminary data.</text>
</comment>
<dbReference type="InterPro" id="IPR000743">
    <property type="entry name" value="Glyco_hydro_28"/>
</dbReference>
<dbReference type="OrthoDB" id="187139at2759"/>
<evidence type="ECO:0000256" key="5">
    <source>
        <dbReference type="ARBA" id="ARBA00022801"/>
    </source>
</evidence>
<dbReference type="EMBL" id="JABWDY010027583">
    <property type="protein sequence ID" value="KAF5187782.1"/>
    <property type="molecule type" value="Genomic_DNA"/>
</dbReference>
<evidence type="ECO:0000256" key="1">
    <source>
        <dbReference type="ARBA" id="ARBA00004191"/>
    </source>
</evidence>
<dbReference type="PROSITE" id="PS00502">
    <property type="entry name" value="POLYGALACTURONASE"/>
    <property type="match status" value="1"/>
</dbReference>
<evidence type="ECO:0000313" key="11">
    <source>
        <dbReference type="Proteomes" id="UP000554482"/>
    </source>
</evidence>
<dbReference type="PANTHER" id="PTHR31375">
    <property type="match status" value="1"/>
</dbReference>
<reference evidence="10 11" key="1">
    <citation type="submission" date="2020-06" db="EMBL/GenBank/DDBJ databases">
        <title>Transcriptomic and genomic resources for Thalictrum thalictroides and T. hernandezii: Facilitating candidate gene discovery in an emerging model plant lineage.</title>
        <authorList>
            <person name="Arias T."/>
            <person name="Riano-Pachon D.M."/>
            <person name="Di Stilio V.S."/>
        </authorList>
    </citation>
    <scope>NUCLEOTIDE SEQUENCE [LARGE SCALE GENOMIC DNA]</scope>
    <source>
        <strain evidence="11">cv. WT478/WT964</strain>
        <tissue evidence="10">Leaves</tissue>
    </source>
</reference>
<gene>
    <name evidence="10" type="ORF">FRX31_022632</name>
</gene>
<keyword evidence="7" id="KW-0961">Cell wall biogenesis/degradation</keyword>
<evidence type="ECO:0000256" key="3">
    <source>
        <dbReference type="ARBA" id="ARBA00022512"/>
    </source>
</evidence>
<organism evidence="10 11">
    <name type="scientific">Thalictrum thalictroides</name>
    <name type="common">Rue-anemone</name>
    <name type="synonym">Anemone thalictroides</name>
    <dbReference type="NCBI Taxonomy" id="46969"/>
    <lineage>
        <taxon>Eukaryota</taxon>
        <taxon>Viridiplantae</taxon>
        <taxon>Streptophyta</taxon>
        <taxon>Embryophyta</taxon>
        <taxon>Tracheophyta</taxon>
        <taxon>Spermatophyta</taxon>
        <taxon>Magnoliopsida</taxon>
        <taxon>Ranunculales</taxon>
        <taxon>Ranunculaceae</taxon>
        <taxon>Thalictroideae</taxon>
        <taxon>Thalictrum</taxon>
    </lineage>
</organism>
<name>A0A7J6VTQ7_THATH</name>
<keyword evidence="10" id="KW-0456">Lyase</keyword>
<keyword evidence="6 9" id="KW-0326">Glycosidase</keyword>
<dbReference type="AlphaFoldDB" id="A0A7J6VTQ7"/>
<evidence type="ECO:0000313" key="10">
    <source>
        <dbReference type="EMBL" id="KAF5187782.1"/>
    </source>
</evidence>
<dbReference type="GO" id="GO:0004650">
    <property type="term" value="F:polygalacturonase activity"/>
    <property type="evidence" value="ECO:0007669"/>
    <property type="project" value="InterPro"/>
</dbReference>
<evidence type="ECO:0000256" key="9">
    <source>
        <dbReference type="RuleBase" id="RU361169"/>
    </source>
</evidence>
<keyword evidence="4" id="KW-0964">Secreted</keyword>
<evidence type="ECO:0000256" key="6">
    <source>
        <dbReference type="ARBA" id="ARBA00023295"/>
    </source>
</evidence>
<dbReference type="SUPFAM" id="SSF51126">
    <property type="entry name" value="Pectin lyase-like"/>
    <property type="match status" value="1"/>
</dbReference>
<evidence type="ECO:0000256" key="4">
    <source>
        <dbReference type="ARBA" id="ARBA00022525"/>
    </source>
</evidence>
<feature type="active site" evidence="8">
    <location>
        <position position="325"/>
    </location>
</feature>
<evidence type="ECO:0000256" key="2">
    <source>
        <dbReference type="ARBA" id="ARBA00008834"/>
    </source>
</evidence>